<keyword evidence="1" id="KW-1003">Cell membrane</keyword>
<keyword evidence="8 12" id="KW-0238">DNA-binding</keyword>
<dbReference type="PANTHER" id="PTHR42855">
    <property type="entry name" value="ABC TRANSPORTER ATP-BINDING SUBUNIT"/>
    <property type="match status" value="1"/>
</dbReference>
<evidence type="ECO:0000256" key="13">
    <source>
        <dbReference type="SAM" id="MobiDB-lite"/>
    </source>
</evidence>
<dbReference type="Proteomes" id="UP000214610">
    <property type="component" value="Unassembled WGS sequence"/>
</dbReference>
<dbReference type="GO" id="GO:0016887">
    <property type="term" value="F:ATP hydrolysis activity"/>
    <property type="evidence" value="ECO:0007669"/>
    <property type="project" value="UniProtKB-UniRule"/>
</dbReference>
<comment type="caution">
    <text evidence="15">The sequence shown here is derived from an EMBL/GenBank/DDBJ whole genome shotgun (WGS) entry which is preliminary data.</text>
</comment>
<dbReference type="SMART" id="SM00382">
    <property type="entry name" value="AAA"/>
    <property type="match status" value="2"/>
</dbReference>
<dbReference type="GO" id="GO:0005524">
    <property type="term" value="F:ATP binding"/>
    <property type="evidence" value="ECO:0007669"/>
    <property type="project" value="UniProtKB-UniRule"/>
</dbReference>
<dbReference type="InterPro" id="IPR043686">
    <property type="entry name" value="Uup"/>
</dbReference>
<dbReference type="AlphaFoldDB" id="A0A227KAG0"/>
<evidence type="ECO:0000256" key="6">
    <source>
        <dbReference type="ARBA" id="ARBA00022801"/>
    </source>
</evidence>
<evidence type="ECO:0000256" key="9">
    <source>
        <dbReference type="ARBA" id="ARBA00023204"/>
    </source>
</evidence>
<dbReference type="InterPro" id="IPR032781">
    <property type="entry name" value="ABC_tran_Xtn"/>
</dbReference>
<dbReference type="GO" id="GO:0043022">
    <property type="term" value="F:ribosome binding"/>
    <property type="evidence" value="ECO:0007669"/>
    <property type="project" value="UniProtKB-UniRule"/>
</dbReference>
<dbReference type="PROSITE" id="PS00211">
    <property type="entry name" value="ABC_TRANSPORTER_1"/>
    <property type="match status" value="1"/>
</dbReference>
<feature type="domain" description="ABC transporter" evidence="14">
    <location>
        <begin position="293"/>
        <end position="518"/>
    </location>
</feature>
<dbReference type="EMBL" id="NHMP01000014">
    <property type="protein sequence ID" value="OXE44311.1"/>
    <property type="molecule type" value="Genomic_DNA"/>
</dbReference>
<accession>A0A227KAG0</accession>
<dbReference type="InterPro" id="IPR003439">
    <property type="entry name" value="ABC_transporter-like_ATP-bd"/>
</dbReference>
<evidence type="ECO:0000313" key="16">
    <source>
        <dbReference type="Proteomes" id="UP000214610"/>
    </source>
</evidence>
<feature type="binding site" evidence="12">
    <location>
        <begin position="36"/>
        <end position="43"/>
    </location>
    <ligand>
        <name>ATP</name>
        <dbReference type="ChEBI" id="CHEBI:30616"/>
        <label>1</label>
    </ligand>
</feature>
<evidence type="ECO:0000259" key="14">
    <source>
        <dbReference type="PROSITE" id="PS50893"/>
    </source>
</evidence>
<keyword evidence="4 12" id="KW-0547">Nucleotide-binding</keyword>
<comment type="similarity">
    <text evidence="11 12">Belongs to the ABC transporter superfamily. ABCF family. Uup subfamily.</text>
</comment>
<keyword evidence="5 12" id="KW-0227">DNA damage</keyword>
<evidence type="ECO:0000256" key="8">
    <source>
        <dbReference type="ARBA" id="ARBA00023125"/>
    </source>
</evidence>
<dbReference type="GO" id="GO:0006281">
    <property type="term" value="P:DNA repair"/>
    <property type="evidence" value="ECO:0007669"/>
    <property type="project" value="UniProtKB-KW"/>
</dbReference>
<dbReference type="InterPro" id="IPR032524">
    <property type="entry name" value="ABC_tran_C"/>
</dbReference>
<evidence type="ECO:0000256" key="10">
    <source>
        <dbReference type="ARBA" id="ARBA00049360"/>
    </source>
</evidence>
<dbReference type="PROSITE" id="PS50893">
    <property type="entry name" value="ABC_TRANSPORTER_2"/>
    <property type="match status" value="2"/>
</dbReference>
<evidence type="ECO:0000256" key="2">
    <source>
        <dbReference type="ARBA" id="ARBA00022490"/>
    </source>
</evidence>
<keyword evidence="9 12" id="KW-0234">DNA repair</keyword>
<dbReference type="GO" id="GO:0003677">
    <property type="term" value="F:DNA binding"/>
    <property type="evidence" value="ECO:0007669"/>
    <property type="project" value="UniProtKB-UniRule"/>
</dbReference>
<dbReference type="Pfam" id="PF16326">
    <property type="entry name" value="ABC_tran_CTD"/>
    <property type="match status" value="1"/>
</dbReference>
<dbReference type="InterPro" id="IPR037118">
    <property type="entry name" value="Val-tRNA_synth_C_sf"/>
</dbReference>
<dbReference type="Pfam" id="PF00005">
    <property type="entry name" value="ABC_tran"/>
    <property type="match status" value="2"/>
</dbReference>
<comment type="catalytic activity">
    <reaction evidence="10 12">
        <text>ATP + H2O = ADP + phosphate + H(+)</text>
        <dbReference type="Rhea" id="RHEA:13065"/>
        <dbReference type="ChEBI" id="CHEBI:15377"/>
        <dbReference type="ChEBI" id="CHEBI:15378"/>
        <dbReference type="ChEBI" id="CHEBI:30616"/>
        <dbReference type="ChEBI" id="CHEBI:43474"/>
        <dbReference type="ChEBI" id="CHEBI:456216"/>
    </reaction>
</comment>
<dbReference type="SUPFAM" id="SSF52540">
    <property type="entry name" value="P-loop containing nucleoside triphosphate hydrolases"/>
    <property type="match status" value="2"/>
</dbReference>
<keyword evidence="3 12" id="KW-0677">Repeat</keyword>
<dbReference type="Gene3D" id="3.40.50.300">
    <property type="entry name" value="P-loop containing nucleotide triphosphate hydrolases"/>
    <property type="match status" value="2"/>
</dbReference>
<dbReference type="InterPro" id="IPR017871">
    <property type="entry name" value="ABC_transporter-like_CS"/>
</dbReference>
<name>A0A227KAG0_9BURK</name>
<dbReference type="Pfam" id="PF12848">
    <property type="entry name" value="ABC_tran_Xtn"/>
    <property type="match status" value="1"/>
</dbReference>
<dbReference type="Gene3D" id="1.10.287.380">
    <property type="entry name" value="Valyl-tRNA synthetase, C-terminal domain"/>
    <property type="match status" value="1"/>
</dbReference>
<feature type="binding site" evidence="12">
    <location>
        <begin position="325"/>
        <end position="332"/>
    </location>
    <ligand>
        <name>ATP</name>
        <dbReference type="ChEBI" id="CHEBI:30616"/>
        <label>2</label>
    </ligand>
</feature>
<dbReference type="GeneID" id="78362151"/>
<evidence type="ECO:0000256" key="12">
    <source>
        <dbReference type="HAMAP-Rule" id="MF_00848"/>
    </source>
</evidence>
<evidence type="ECO:0000256" key="7">
    <source>
        <dbReference type="ARBA" id="ARBA00022840"/>
    </source>
</evidence>
<evidence type="ECO:0000256" key="11">
    <source>
        <dbReference type="ARBA" id="ARBA00061478"/>
    </source>
</evidence>
<dbReference type="GO" id="GO:0005737">
    <property type="term" value="C:cytoplasm"/>
    <property type="evidence" value="ECO:0007669"/>
    <property type="project" value="UniProtKB-SubCell"/>
</dbReference>
<proteinExistence type="inferred from homology"/>
<evidence type="ECO:0000256" key="4">
    <source>
        <dbReference type="ARBA" id="ARBA00022741"/>
    </source>
</evidence>
<evidence type="ECO:0000313" key="15">
    <source>
        <dbReference type="EMBL" id="OXE44311.1"/>
    </source>
</evidence>
<dbReference type="InterPro" id="IPR003593">
    <property type="entry name" value="AAA+_ATPase"/>
</dbReference>
<keyword evidence="7 12" id="KW-0067">ATP-binding</keyword>
<comment type="subcellular location">
    <subcellularLocation>
        <location evidence="12">Cytoplasm</location>
    </subcellularLocation>
    <text evidence="12">Associates with ribosomes.</text>
</comment>
<keyword evidence="1" id="KW-0472">Membrane</keyword>
<dbReference type="RefSeq" id="WP_066594212.1">
    <property type="nucleotide sequence ID" value="NZ_CAJTBZ010000030.1"/>
</dbReference>
<keyword evidence="2 12" id="KW-0963">Cytoplasm</keyword>
<dbReference type="InterPro" id="IPR027417">
    <property type="entry name" value="P-loop_NTPase"/>
</dbReference>
<evidence type="ECO:0000256" key="3">
    <source>
        <dbReference type="ARBA" id="ARBA00022737"/>
    </source>
</evidence>
<feature type="region of interest" description="Disordered" evidence="13">
    <location>
        <begin position="507"/>
        <end position="532"/>
    </location>
</feature>
<comment type="function">
    <text evidence="12">Probably plays a role in ribosome assembly or function. May be involved in resolution of branched DNA intermediates that result from template switching in postreplication gaps. Binds DNA and has ATPase activity.</text>
</comment>
<keyword evidence="6 12" id="KW-0378">Hydrolase</keyword>
<dbReference type="EC" id="3.6.1.-" evidence="12"/>
<dbReference type="InterPro" id="IPR051309">
    <property type="entry name" value="ABCF_ATPase"/>
</dbReference>
<sequence length="607" mass="68510">MILQTLQDAHLAWGDAPLLDKVNLTIEEGQRFGLIGRNGTGKSSLLKVLAGVEKLDAGKRNVAKGLRAIYVEQDPVYPEAVTVYDALLKRGKIDEISDEVHRWEVISKLNEYIHLFGLNADASPESISGGEKKKGALALAFALEPQLLLLDEPTNHLDIDAIFKLEELILSNFRKNRTLVTITHDRSFLNKVAQQILELDRGDLRTYPGNFEAYEKRKNEELEAEEKARSQFDKFWAQEEVWIRKGIEARRTRNEGRVRRLEQIRREREARRDRIGTAKLALDAGGKSGKMVAELEDVCLSFGDRTLIKNLNLRLMRGDKLGLIGPNGVGKSSLIKVILGKLKPTSGKVRLGTNLEVAYFDQLRAELNPEKTLVETVSPGSDWVEVNGQRKHVIGYLGDFLFPPHRANVKVSSLSGGEKNRLLLAKLFAKPANLLVMDEPTNDLDIESLEMLEDTLSNYQGTIILVSHDQTFMDNVASFVIAPDSKGVWTSYVGGYEEWLRHREELEKPAEEKKPAPKPVQVREKGKPTKLSYKENKELEKLPSEIESLEEEQKQLIASMSGEGSEKKTPDFFANANKRMAEISDLLEKKYARWEELDQKKASFSKN</sequence>
<feature type="domain" description="ABC transporter" evidence="14">
    <location>
        <begin position="4"/>
        <end position="226"/>
    </location>
</feature>
<keyword evidence="16" id="KW-1185">Reference proteome</keyword>
<reference evidence="16" key="1">
    <citation type="submission" date="2017-05" db="EMBL/GenBank/DDBJ databases">
        <title>Improved OligoMM genomes.</title>
        <authorList>
            <person name="Garzetti D."/>
        </authorList>
    </citation>
    <scope>NUCLEOTIDE SEQUENCE [LARGE SCALE GENOMIC DNA]</scope>
    <source>
        <strain evidence="16">YL45</strain>
    </source>
</reference>
<protein>
    <recommendedName>
        <fullName evidence="12">ATP-binding protein Uup</fullName>
        <ecNumber evidence="12">3.6.1.-</ecNumber>
    </recommendedName>
</protein>
<evidence type="ECO:0000256" key="5">
    <source>
        <dbReference type="ARBA" id="ARBA00022763"/>
    </source>
</evidence>
<dbReference type="HAMAP" id="MF_00848">
    <property type="entry name" value="Uup"/>
    <property type="match status" value="1"/>
</dbReference>
<dbReference type="PANTHER" id="PTHR42855:SF1">
    <property type="entry name" value="ABC TRANSPORTER DOMAIN-CONTAINING PROTEIN"/>
    <property type="match status" value="1"/>
</dbReference>
<dbReference type="CDD" id="cd03221">
    <property type="entry name" value="ABCF_EF-3"/>
    <property type="match status" value="2"/>
</dbReference>
<organism evidence="15 16">
    <name type="scientific">Turicimonas muris</name>
    <dbReference type="NCBI Taxonomy" id="1796652"/>
    <lineage>
        <taxon>Bacteria</taxon>
        <taxon>Pseudomonadati</taxon>
        <taxon>Pseudomonadota</taxon>
        <taxon>Betaproteobacteria</taxon>
        <taxon>Burkholderiales</taxon>
        <taxon>Sutterellaceae</taxon>
        <taxon>Turicimonas</taxon>
    </lineage>
</organism>
<dbReference type="FunFam" id="3.40.50.300:FF:000309">
    <property type="entry name" value="ABC transporter ATP-binding protein"/>
    <property type="match status" value="1"/>
</dbReference>
<evidence type="ECO:0000256" key="1">
    <source>
        <dbReference type="ARBA" id="ARBA00022475"/>
    </source>
</evidence>
<gene>
    <name evidence="12" type="primary">uup</name>
    <name evidence="15" type="ORF">ADH67_12645</name>
</gene>